<evidence type="ECO:0000313" key="7">
    <source>
        <dbReference type="EnsemblPlants" id="Solyc07g009500.2.1"/>
    </source>
</evidence>
<evidence type="ECO:0000256" key="4">
    <source>
        <dbReference type="PROSITE-ProRule" id="PRU00261"/>
    </source>
</evidence>
<evidence type="ECO:0000256" key="5">
    <source>
        <dbReference type="SAM" id="SignalP"/>
    </source>
</evidence>
<feature type="disulfide bond" evidence="4">
    <location>
        <begin position="86"/>
        <end position="101"/>
    </location>
</feature>
<dbReference type="PROSITE" id="PS00026">
    <property type="entry name" value="CHIT_BIND_I_1"/>
    <property type="match status" value="2"/>
</dbReference>
<evidence type="ECO:0000313" key="8">
    <source>
        <dbReference type="Proteomes" id="UP000004994"/>
    </source>
</evidence>
<keyword evidence="3 4" id="KW-1015">Disulfide bond</keyword>
<protein>
    <recommendedName>
        <fullName evidence="6">Chitin-binding type-1 domain-containing protein</fullName>
    </recommendedName>
</protein>
<feature type="disulfide bond" evidence="4">
    <location>
        <begin position="95"/>
        <end position="107"/>
    </location>
</feature>
<feature type="disulfide bond" evidence="4">
    <location>
        <begin position="56"/>
        <end position="60"/>
    </location>
</feature>
<proteinExistence type="predicted"/>
<accession>A0A3Q7H8L4</accession>
<evidence type="ECO:0000256" key="2">
    <source>
        <dbReference type="ARBA" id="ARBA00022729"/>
    </source>
</evidence>
<keyword evidence="2 5" id="KW-0732">Signal</keyword>
<dbReference type="Gene3D" id="3.30.60.10">
    <property type="entry name" value="Endochitinase-like"/>
    <property type="match status" value="2"/>
</dbReference>
<dbReference type="InterPro" id="IPR036861">
    <property type="entry name" value="Endochitinase-like_sf"/>
</dbReference>
<feature type="disulfide bond" evidence="4">
    <location>
        <begin position="100"/>
        <end position="114"/>
    </location>
</feature>
<evidence type="ECO:0000256" key="1">
    <source>
        <dbReference type="ARBA" id="ARBA00022669"/>
    </source>
</evidence>
<keyword evidence="1 4" id="KW-0147">Chitin-binding</keyword>
<dbReference type="CDD" id="cd06921">
    <property type="entry name" value="ChtBD1_GH19_hevein"/>
    <property type="match status" value="2"/>
</dbReference>
<feature type="disulfide bond" evidence="4">
    <location>
        <begin position="33"/>
        <end position="45"/>
    </location>
</feature>
<dbReference type="InParanoid" id="A0A3Q7H8L4"/>
<feature type="disulfide bond" evidence="4">
    <location>
        <begin position="24"/>
        <end position="39"/>
    </location>
</feature>
<feature type="domain" description="Chitin-binding type-1" evidence="6">
    <location>
        <begin position="83"/>
        <end position="124"/>
    </location>
</feature>
<reference evidence="7" key="1">
    <citation type="journal article" date="2012" name="Nature">
        <title>The tomato genome sequence provides insights into fleshy fruit evolution.</title>
        <authorList>
            <consortium name="Tomato Genome Consortium"/>
        </authorList>
    </citation>
    <scope>NUCLEOTIDE SEQUENCE [LARGE SCALE GENOMIC DNA]</scope>
    <source>
        <strain evidence="7">cv. Heinz 1706</strain>
    </source>
</reference>
<reference evidence="7" key="2">
    <citation type="submission" date="2019-01" db="UniProtKB">
        <authorList>
            <consortium name="EnsemblPlants"/>
        </authorList>
    </citation>
    <scope>IDENTIFICATION</scope>
    <source>
        <strain evidence="7">cv. Heinz 1706</strain>
    </source>
</reference>
<dbReference type="InterPro" id="IPR001002">
    <property type="entry name" value="Chitin-bd_1"/>
</dbReference>
<dbReference type="SUPFAM" id="SSF57016">
    <property type="entry name" value="Plant lectins/antimicrobial peptides"/>
    <property type="match status" value="2"/>
</dbReference>
<dbReference type="PROSITE" id="PS50941">
    <property type="entry name" value="CHIT_BIND_I_2"/>
    <property type="match status" value="2"/>
</dbReference>
<feature type="signal peptide" evidence="5">
    <location>
        <begin position="1"/>
        <end position="21"/>
    </location>
</feature>
<dbReference type="AlphaFoldDB" id="A0A3Q7H8L4"/>
<keyword evidence="8" id="KW-1185">Reference proteome</keyword>
<organism evidence="7">
    <name type="scientific">Solanum lycopersicum</name>
    <name type="common">Tomato</name>
    <name type="synonym">Lycopersicon esculentum</name>
    <dbReference type="NCBI Taxonomy" id="4081"/>
    <lineage>
        <taxon>Eukaryota</taxon>
        <taxon>Viridiplantae</taxon>
        <taxon>Streptophyta</taxon>
        <taxon>Embryophyta</taxon>
        <taxon>Tracheophyta</taxon>
        <taxon>Spermatophyta</taxon>
        <taxon>Magnoliopsida</taxon>
        <taxon>eudicotyledons</taxon>
        <taxon>Gunneridae</taxon>
        <taxon>Pentapetalae</taxon>
        <taxon>asterids</taxon>
        <taxon>lamiids</taxon>
        <taxon>Solanales</taxon>
        <taxon>Solanaceae</taxon>
        <taxon>Solanoideae</taxon>
        <taxon>Solaneae</taxon>
        <taxon>Solanum</taxon>
        <taxon>Solanum subgen. Lycopersicon</taxon>
    </lineage>
</organism>
<dbReference type="Gramene" id="Solyc07g009500.2.1">
    <property type="protein sequence ID" value="Solyc07g009500.2.1"/>
    <property type="gene ID" value="Solyc07g009500.2"/>
</dbReference>
<dbReference type="PANTHER" id="PTHR47849:SF8">
    <property type="entry name" value="LECTIN"/>
    <property type="match status" value="1"/>
</dbReference>
<evidence type="ECO:0000256" key="3">
    <source>
        <dbReference type="ARBA" id="ARBA00023157"/>
    </source>
</evidence>
<dbReference type="Proteomes" id="UP000004994">
    <property type="component" value="Chromosome 7"/>
</dbReference>
<dbReference type="EnsemblPlants" id="Solyc07g009500.2.1">
    <property type="protein sequence ID" value="Solyc07g009500.2.1"/>
    <property type="gene ID" value="Solyc07g009500.2"/>
</dbReference>
<dbReference type="PaxDb" id="4081-Solyc07g009500.1.1"/>
<evidence type="ECO:0000259" key="6">
    <source>
        <dbReference type="PROSITE" id="PS50941"/>
    </source>
</evidence>
<sequence length="209" mass="22698">MKFSTTLVFVILALLLTTTYAEQCGRQNGKRKCPNKLCCSKFGWCGTSCDYCGSGCQSNCRKGCATAMFANETVNNNGEHLDNEQCGRQNGKRKCPNKLCCSKFGWCGTSCDYCGSGCQSNCRKGCATAMFANETVNNNGEHLDNVSSVALFAVELLLESNFGVTFRSKPGSVRGSRVEVHLAPLVVPALLRLESRFRTGYGVKMLNAC</sequence>
<dbReference type="SMART" id="SM00270">
    <property type="entry name" value="ChtBD1"/>
    <property type="match status" value="2"/>
</dbReference>
<dbReference type="PANTHER" id="PTHR47849">
    <property type="entry name" value="CHITIN-BINDING LECTIN 1"/>
    <property type="match status" value="1"/>
</dbReference>
<dbReference type="GO" id="GO:0008061">
    <property type="term" value="F:chitin binding"/>
    <property type="evidence" value="ECO:0007669"/>
    <property type="project" value="UniProtKB-UniRule"/>
</dbReference>
<dbReference type="Pfam" id="PF00187">
    <property type="entry name" value="Chitin_bind_1"/>
    <property type="match status" value="2"/>
</dbReference>
<name>A0A3Q7H8L4_SOLLC</name>
<dbReference type="InterPro" id="IPR018371">
    <property type="entry name" value="Chitin-binding_1_CS"/>
</dbReference>
<feature type="disulfide bond" evidence="4">
    <location>
        <begin position="38"/>
        <end position="52"/>
    </location>
</feature>
<feature type="disulfide bond" evidence="4">
    <location>
        <begin position="118"/>
        <end position="122"/>
    </location>
</feature>
<feature type="domain" description="Chitin-binding type-1" evidence="6">
    <location>
        <begin position="21"/>
        <end position="62"/>
    </location>
</feature>
<dbReference type="PRINTS" id="PR00451">
    <property type="entry name" value="CHITINBINDNG"/>
</dbReference>
<feature type="chain" id="PRO_5018543284" description="Chitin-binding type-1 domain-containing protein" evidence="5">
    <location>
        <begin position="22"/>
        <end position="209"/>
    </location>
</feature>